<dbReference type="RefSeq" id="XP_066613479.1">
    <property type="nucleotide sequence ID" value="XM_066758077.1"/>
</dbReference>
<protein>
    <recommendedName>
        <fullName evidence="3">F-box domain-containing protein</fullName>
    </recommendedName>
</protein>
<dbReference type="Proteomes" id="UP000054399">
    <property type="component" value="Unassembled WGS sequence"/>
</dbReference>
<accession>A0ABR3BS59</accession>
<name>A0ABR3BS59_9TREE</name>
<proteinExistence type="predicted"/>
<keyword evidence="2" id="KW-1185">Reference proteome</keyword>
<evidence type="ECO:0000313" key="1">
    <source>
        <dbReference type="EMBL" id="KAL0247518.1"/>
    </source>
</evidence>
<sequence length="462" mass="51878">MISLKDYTVTHDAMSLADLPCEVISMIARTIYDPLTITQKDRLTWGIFSTVDMDQDRQNSLDTLIALGMTCRKIRREVKGLLFTCVRVHDQDKGLELIEHTETWGIYVRSIIIDLSMFDNTSDQFIKQNNMIGTLRPRSCWSESTFLETLINSLPQLEHLCVFADVSDDPTLVLLFSKLIPIPSSYLSPPAPTSLDSLSSSHIQHAPPRHIHKPFSLRLKSFSWRLRAPPPSTFRKFARSSTFVSIHHLVRHTPNLGFLVLDADMDYTASPDILAVLEQLAERDKWAESRPPKLSLMLCGPILGWGDIFLKDLVKAYSNIKELFIDRPLTSPLVLDQVGALDFLVGDLLPLSCLPHLQILQIGSYQIPSDSNTQRIFHVTCLLSRYIPSLRIFGVLDPSGETVWGGIWPESLRTAVGTRAAEASMDEAGGGKSNRCWGVDEETGKWFFGLGDRDLEALVRDG</sequence>
<organism evidence="1 2">
    <name type="scientific">Cryptococcus tetragattii IND107</name>
    <dbReference type="NCBI Taxonomy" id="1296105"/>
    <lineage>
        <taxon>Eukaryota</taxon>
        <taxon>Fungi</taxon>
        <taxon>Dikarya</taxon>
        <taxon>Basidiomycota</taxon>
        <taxon>Agaricomycotina</taxon>
        <taxon>Tremellomycetes</taxon>
        <taxon>Tremellales</taxon>
        <taxon>Cryptococcaceae</taxon>
        <taxon>Cryptococcus</taxon>
        <taxon>Cryptococcus gattii species complex</taxon>
    </lineage>
</organism>
<gene>
    <name evidence="1" type="ORF">I308_103586</name>
</gene>
<dbReference type="EMBL" id="ATAM02000006">
    <property type="protein sequence ID" value="KAL0247518.1"/>
    <property type="molecule type" value="Genomic_DNA"/>
</dbReference>
<reference evidence="1 2" key="2">
    <citation type="submission" date="2024-01" db="EMBL/GenBank/DDBJ databases">
        <title>Comparative genomics of Cryptococcus and Kwoniella reveals pathogenesis evolution and contrasting modes of karyotype evolution via chromosome fusion or intercentromeric recombination.</title>
        <authorList>
            <person name="Coelho M.A."/>
            <person name="David-Palma M."/>
            <person name="Shea T."/>
            <person name="Bowers K."/>
            <person name="Mcginley-Smith S."/>
            <person name="Mohammad A.W."/>
            <person name="Gnirke A."/>
            <person name="Yurkov A.M."/>
            <person name="Nowrousian M."/>
            <person name="Sun S."/>
            <person name="Cuomo C.A."/>
            <person name="Heitman J."/>
        </authorList>
    </citation>
    <scope>NUCLEOTIDE SEQUENCE [LARGE SCALE GENOMIC DNA]</scope>
    <source>
        <strain evidence="1 2">IND107</strain>
    </source>
</reference>
<comment type="caution">
    <text evidence="1">The sequence shown here is derived from an EMBL/GenBank/DDBJ whole genome shotgun (WGS) entry which is preliminary data.</text>
</comment>
<evidence type="ECO:0000313" key="2">
    <source>
        <dbReference type="Proteomes" id="UP000054399"/>
    </source>
</evidence>
<reference evidence="2" key="1">
    <citation type="submission" date="2015-01" db="EMBL/GenBank/DDBJ databases">
        <title>The Genome Sequence of Cryptococcus gattii MMRL2647.</title>
        <authorList>
            <consortium name="The Broad Institute Genomics Platform"/>
            <person name="Cuomo C."/>
            <person name="Litvintseva A."/>
            <person name="Chen Y."/>
            <person name="Heitman J."/>
            <person name="Sun S."/>
            <person name="Springer D."/>
            <person name="Dromer F."/>
            <person name="Young S."/>
            <person name="Zeng Q."/>
            <person name="Gargeya S."/>
            <person name="Abouelleil A."/>
            <person name="Alvarado L."/>
            <person name="Chapman S.B."/>
            <person name="Gainer-Dewar J."/>
            <person name="Goldberg J."/>
            <person name="Griggs A."/>
            <person name="Gujja S."/>
            <person name="Hansen M."/>
            <person name="Howarth C."/>
            <person name="Imamovic A."/>
            <person name="Larimer J."/>
            <person name="Murphy C."/>
            <person name="Naylor J."/>
            <person name="Pearson M."/>
            <person name="Priest M."/>
            <person name="Roberts A."/>
            <person name="Saif S."/>
            <person name="Shea T."/>
            <person name="Sykes S."/>
            <person name="Wortman J."/>
            <person name="Nusbaum C."/>
            <person name="Birren B."/>
        </authorList>
    </citation>
    <scope>NUCLEOTIDE SEQUENCE [LARGE SCALE GENOMIC DNA]</scope>
    <source>
        <strain evidence="2">IND107</strain>
    </source>
</reference>
<evidence type="ECO:0008006" key="3">
    <source>
        <dbReference type="Google" id="ProtNLM"/>
    </source>
</evidence>
<dbReference type="GeneID" id="91990442"/>